<sequence>MTLMIQSDNSKTLTRKCIVTGKIYSVSQLLRFYKFNDKVELQLGSSNKKIGRGAYVLFEKEKIDYLFQKRLLNRSFKKNISNHEYDYLKEQVEAIWQKKEIKD</sequence>
<name>Q98R06_MYCPU</name>
<dbReference type="STRING" id="272635.gene:17576791"/>
<protein>
    <recommendedName>
        <fullName evidence="1">YlxR domain-containing protein</fullName>
    </recommendedName>
</protein>
<dbReference type="InterPro" id="IPR007393">
    <property type="entry name" value="YlxR_dom"/>
</dbReference>
<keyword evidence="3" id="KW-1185">Reference proteome</keyword>
<reference evidence="2 3" key="1">
    <citation type="journal article" date="2001" name="Nucleic Acids Res.">
        <title>The complete genome sequence of the murine respiratory pathogen Mycoplasma pulmonis.</title>
        <authorList>
            <person name="Chambaud I."/>
            <person name="Heilig R."/>
            <person name="Ferris S."/>
            <person name="Barbe V."/>
            <person name="Samson D."/>
            <person name="Galisson F."/>
            <person name="Moszer I."/>
            <person name="Dybvig K."/>
            <person name="Wroblewski H."/>
            <person name="Viari A."/>
            <person name="Rocha E.P.C."/>
            <person name="Blanchard A."/>
        </authorList>
    </citation>
    <scope>NUCLEOTIDE SEQUENCE [LARGE SCALE GENOMIC DNA]</scope>
    <source>
        <strain evidence="2 3">UAB CTIP</strain>
    </source>
</reference>
<proteinExistence type="predicted"/>
<dbReference type="PIR" id="D90537">
    <property type="entry name" value="D90537"/>
</dbReference>
<dbReference type="PANTHER" id="PTHR34215">
    <property type="entry name" value="BLL0784 PROTEIN"/>
    <property type="match status" value="1"/>
</dbReference>
<feature type="domain" description="YlxR" evidence="1">
    <location>
        <begin position="15"/>
        <end position="89"/>
    </location>
</feature>
<dbReference type="HOGENOM" id="CLU_147970_2_2_14"/>
<dbReference type="SUPFAM" id="SSF64376">
    <property type="entry name" value="YlxR-like"/>
    <property type="match status" value="1"/>
</dbReference>
<accession>Q98R06</accession>
<evidence type="ECO:0000313" key="3">
    <source>
        <dbReference type="Proteomes" id="UP000000528"/>
    </source>
</evidence>
<dbReference type="CDD" id="cd00279">
    <property type="entry name" value="YlxR"/>
    <property type="match status" value="1"/>
</dbReference>
<dbReference type="Proteomes" id="UP000000528">
    <property type="component" value="Chromosome"/>
</dbReference>
<evidence type="ECO:0000313" key="2">
    <source>
        <dbReference type="EMBL" id="CAC13377.1"/>
    </source>
</evidence>
<dbReference type="InterPro" id="IPR035931">
    <property type="entry name" value="YlxR-like_sf"/>
</dbReference>
<dbReference type="Gene3D" id="3.30.1230.10">
    <property type="entry name" value="YlxR-like"/>
    <property type="match status" value="1"/>
</dbReference>
<organism evidence="3">
    <name type="scientific">Mycoplasmopsis pulmonis (strain UAB CTIP)</name>
    <name type="common">Mycoplasma pulmonis</name>
    <dbReference type="NCBI Taxonomy" id="272635"/>
    <lineage>
        <taxon>Bacteria</taxon>
        <taxon>Bacillati</taxon>
        <taxon>Mycoplasmatota</taxon>
        <taxon>Mycoplasmoidales</taxon>
        <taxon>Metamycoplasmataceae</taxon>
        <taxon>Mycoplasmopsis</taxon>
    </lineage>
</organism>
<dbReference type="BioCyc" id="MPUL272635:G1GT6-206-MONOMER"/>
<dbReference type="PANTHER" id="PTHR34215:SF1">
    <property type="entry name" value="YLXR DOMAIN-CONTAINING PROTEIN"/>
    <property type="match status" value="1"/>
</dbReference>
<dbReference type="KEGG" id="mpu:MYPU_2040"/>
<gene>
    <name evidence="2" type="ordered locus">MYPU_2040</name>
</gene>
<evidence type="ECO:0000259" key="1">
    <source>
        <dbReference type="Pfam" id="PF04296"/>
    </source>
</evidence>
<dbReference type="AlphaFoldDB" id="Q98R06"/>
<dbReference type="InterPro" id="IPR037465">
    <property type="entry name" value="YlxR"/>
</dbReference>
<dbReference type="EMBL" id="AL445563">
    <property type="protein sequence ID" value="CAC13377.1"/>
    <property type="molecule type" value="Genomic_DNA"/>
</dbReference>
<dbReference type="eggNOG" id="COG2740">
    <property type="taxonomic scope" value="Bacteria"/>
</dbReference>
<dbReference type="Pfam" id="PF04296">
    <property type="entry name" value="YlxR"/>
    <property type="match status" value="1"/>
</dbReference>